<evidence type="ECO:0000259" key="7">
    <source>
        <dbReference type="PROSITE" id="PS50287"/>
    </source>
</evidence>
<dbReference type="SMART" id="SM00202">
    <property type="entry name" value="SR"/>
    <property type="match status" value="1"/>
</dbReference>
<evidence type="ECO:0000256" key="6">
    <source>
        <dbReference type="SAM" id="SignalP"/>
    </source>
</evidence>
<dbReference type="PANTHER" id="PTHR19331">
    <property type="entry name" value="SCAVENGER RECEPTOR DOMAIN-CONTAINING"/>
    <property type="match status" value="1"/>
</dbReference>
<keyword evidence="1 6" id="KW-0732">Signal</keyword>
<sequence length="92" mass="10589">MIYFLLCFQLFIVIDSRPSNNNNNRMEGMIRLIGGRTMFEGNVEINHFNQWGMICDDEWDLYDANVACRQLGFVLGAIMATNNSRYGQGKSK</sequence>
<evidence type="ECO:0000256" key="4">
    <source>
        <dbReference type="ARBA" id="ARBA00023180"/>
    </source>
</evidence>
<protein>
    <recommendedName>
        <fullName evidence="7">SRCR domain-containing protein</fullName>
    </recommendedName>
</protein>
<organism evidence="8 9">
    <name type="scientific">Euroglyphus maynei</name>
    <name type="common">Mayne's house dust mite</name>
    <dbReference type="NCBI Taxonomy" id="6958"/>
    <lineage>
        <taxon>Eukaryota</taxon>
        <taxon>Metazoa</taxon>
        <taxon>Ecdysozoa</taxon>
        <taxon>Arthropoda</taxon>
        <taxon>Chelicerata</taxon>
        <taxon>Arachnida</taxon>
        <taxon>Acari</taxon>
        <taxon>Acariformes</taxon>
        <taxon>Sarcoptiformes</taxon>
        <taxon>Astigmata</taxon>
        <taxon>Psoroptidia</taxon>
        <taxon>Analgoidea</taxon>
        <taxon>Pyroglyphidae</taxon>
        <taxon>Pyroglyphinae</taxon>
        <taxon>Euroglyphus</taxon>
    </lineage>
</organism>
<keyword evidence="9" id="KW-1185">Reference proteome</keyword>
<dbReference type="InterPro" id="IPR001190">
    <property type="entry name" value="SRCR"/>
</dbReference>
<dbReference type="Gene3D" id="3.10.250.10">
    <property type="entry name" value="SRCR-like domain"/>
    <property type="match status" value="1"/>
</dbReference>
<keyword evidence="4" id="KW-0325">Glycoprotein</keyword>
<accession>A0A1Y3B4D4</accession>
<keyword evidence="2" id="KW-0677">Repeat</keyword>
<proteinExistence type="predicted"/>
<dbReference type="PROSITE" id="PS00420">
    <property type="entry name" value="SRCR_1"/>
    <property type="match status" value="1"/>
</dbReference>
<feature type="domain" description="SRCR" evidence="7">
    <location>
        <begin position="30"/>
        <end position="92"/>
    </location>
</feature>
<evidence type="ECO:0000313" key="8">
    <source>
        <dbReference type="EMBL" id="OTF75681.1"/>
    </source>
</evidence>
<dbReference type="EMBL" id="MUJZ01040810">
    <property type="protein sequence ID" value="OTF75681.1"/>
    <property type="molecule type" value="Genomic_DNA"/>
</dbReference>
<evidence type="ECO:0000256" key="2">
    <source>
        <dbReference type="ARBA" id="ARBA00022737"/>
    </source>
</evidence>
<feature type="chain" id="PRO_5012486197" description="SRCR domain-containing protein" evidence="6">
    <location>
        <begin position="17"/>
        <end position="92"/>
    </location>
</feature>
<dbReference type="PROSITE" id="PS50287">
    <property type="entry name" value="SRCR_2"/>
    <property type="match status" value="1"/>
</dbReference>
<gene>
    <name evidence="8" type="ORF">BLA29_014490</name>
</gene>
<comment type="caution">
    <text evidence="5">Lacks conserved residue(s) required for the propagation of feature annotation.</text>
</comment>
<dbReference type="Pfam" id="PF00530">
    <property type="entry name" value="SRCR"/>
    <property type="match status" value="1"/>
</dbReference>
<dbReference type="SUPFAM" id="SSF56487">
    <property type="entry name" value="SRCR-like"/>
    <property type="match status" value="1"/>
</dbReference>
<dbReference type="AlphaFoldDB" id="A0A1Y3B4D4"/>
<dbReference type="PANTHER" id="PTHR19331:SF465">
    <property type="entry name" value="EGG PEPTIDE SPERACT RECEPTOR"/>
    <property type="match status" value="1"/>
</dbReference>
<dbReference type="OrthoDB" id="6477838at2759"/>
<evidence type="ECO:0000256" key="1">
    <source>
        <dbReference type="ARBA" id="ARBA00022729"/>
    </source>
</evidence>
<dbReference type="PRINTS" id="PR00258">
    <property type="entry name" value="SPERACTRCPTR"/>
</dbReference>
<name>A0A1Y3B4D4_EURMA</name>
<reference evidence="8 9" key="1">
    <citation type="submission" date="2017-03" db="EMBL/GenBank/DDBJ databases">
        <title>Genome Survey of Euroglyphus maynei.</title>
        <authorList>
            <person name="Arlian L.G."/>
            <person name="Morgan M.S."/>
            <person name="Rider S.D."/>
        </authorList>
    </citation>
    <scope>NUCLEOTIDE SEQUENCE [LARGE SCALE GENOMIC DNA]</scope>
    <source>
        <strain evidence="8">Arlian Lab</strain>
        <tissue evidence="8">Whole body</tissue>
    </source>
</reference>
<dbReference type="InterPro" id="IPR036772">
    <property type="entry name" value="SRCR-like_dom_sf"/>
</dbReference>
<evidence type="ECO:0000256" key="3">
    <source>
        <dbReference type="ARBA" id="ARBA00023157"/>
    </source>
</evidence>
<dbReference type="Proteomes" id="UP000194236">
    <property type="component" value="Unassembled WGS sequence"/>
</dbReference>
<comment type="caution">
    <text evidence="8">The sequence shown here is derived from an EMBL/GenBank/DDBJ whole genome shotgun (WGS) entry which is preliminary data.</text>
</comment>
<dbReference type="GO" id="GO:0016020">
    <property type="term" value="C:membrane"/>
    <property type="evidence" value="ECO:0007669"/>
    <property type="project" value="InterPro"/>
</dbReference>
<keyword evidence="3" id="KW-1015">Disulfide bond</keyword>
<evidence type="ECO:0000256" key="5">
    <source>
        <dbReference type="PROSITE-ProRule" id="PRU00196"/>
    </source>
</evidence>
<evidence type="ECO:0000313" key="9">
    <source>
        <dbReference type="Proteomes" id="UP000194236"/>
    </source>
</evidence>
<feature type="signal peptide" evidence="6">
    <location>
        <begin position="1"/>
        <end position="16"/>
    </location>
</feature>